<organism evidence="4 5">
    <name type="scientific">Fraxinus pennsylvanica</name>
    <dbReference type="NCBI Taxonomy" id="56036"/>
    <lineage>
        <taxon>Eukaryota</taxon>
        <taxon>Viridiplantae</taxon>
        <taxon>Streptophyta</taxon>
        <taxon>Embryophyta</taxon>
        <taxon>Tracheophyta</taxon>
        <taxon>Spermatophyta</taxon>
        <taxon>Magnoliopsida</taxon>
        <taxon>eudicotyledons</taxon>
        <taxon>Gunneridae</taxon>
        <taxon>Pentapetalae</taxon>
        <taxon>asterids</taxon>
        <taxon>lamiids</taxon>
        <taxon>Lamiales</taxon>
        <taxon>Oleaceae</taxon>
        <taxon>Oleeae</taxon>
        <taxon>Fraxinus</taxon>
    </lineage>
</organism>
<dbReference type="GO" id="GO:0005634">
    <property type="term" value="C:nucleus"/>
    <property type="evidence" value="ECO:0007669"/>
    <property type="project" value="TreeGrafter"/>
</dbReference>
<gene>
    <name evidence="4" type="ORF">FPE_LOCUS17995</name>
</gene>
<proteinExistence type="predicted"/>
<dbReference type="InterPro" id="IPR012337">
    <property type="entry name" value="RNaseH-like_sf"/>
</dbReference>
<accession>A0AAD1ZNM9</accession>
<feature type="compositionally biased region" description="Basic and acidic residues" evidence="3">
    <location>
        <begin position="168"/>
        <end position="177"/>
    </location>
</feature>
<dbReference type="PANTHER" id="PTHR13620">
    <property type="entry name" value="3-5 EXONUCLEASE"/>
    <property type="match status" value="1"/>
</dbReference>
<sequence length="185" mass="20781">MAITIHDYMLPGETHNLYDVNFFGDIIHTLLTQDPTVVSQWLSEIQSLNHSQDHHLIIGLDVEWRPKFNQNIENPVAMLQLCVERRCLIYQLIHSPSIPPSLVDFLSNQKCTFVGIGITADLEKLEEDCGFGFNAKFKNARSGYLSDEGVEEFGAEKSGESCAWERGGQAERSDHEYAGLPIAEA</sequence>
<keyword evidence="2" id="KW-0378">Hydrolase</keyword>
<feature type="region of interest" description="Disordered" evidence="3">
    <location>
        <begin position="161"/>
        <end position="185"/>
    </location>
</feature>
<reference evidence="4" key="1">
    <citation type="submission" date="2023-05" db="EMBL/GenBank/DDBJ databases">
        <authorList>
            <person name="Huff M."/>
        </authorList>
    </citation>
    <scope>NUCLEOTIDE SEQUENCE</scope>
</reference>
<evidence type="ECO:0000256" key="3">
    <source>
        <dbReference type="SAM" id="MobiDB-lite"/>
    </source>
</evidence>
<dbReference type="Gene3D" id="3.30.420.10">
    <property type="entry name" value="Ribonuclease H-like superfamily/Ribonuclease H"/>
    <property type="match status" value="1"/>
</dbReference>
<dbReference type="Proteomes" id="UP000834106">
    <property type="component" value="Chromosome 11"/>
</dbReference>
<dbReference type="PANTHER" id="PTHR13620:SF105">
    <property type="entry name" value="OS01G0737700 PROTEIN"/>
    <property type="match status" value="1"/>
</dbReference>
<dbReference type="InterPro" id="IPR036397">
    <property type="entry name" value="RNaseH_sf"/>
</dbReference>
<evidence type="ECO:0000313" key="4">
    <source>
        <dbReference type="EMBL" id="CAI9770565.1"/>
    </source>
</evidence>
<dbReference type="GO" id="GO:0005737">
    <property type="term" value="C:cytoplasm"/>
    <property type="evidence" value="ECO:0007669"/>
    <property type="project" value="TreeGrafter"/>
</dbReference>
<dbReference type="GO" id="GO:0008408">
    <property type="term" value="F:3'-5' exonuclease activity"/>
    <property type="evidence" value="ECO:0007669"/>
    <property type="project" value="TreeGrafter"/>
</dbReference>
<evidence type="ECO:0000256" key="2">
    <source>
        <dbReference type="ARBA" id="ARBA00022801"/>
    </source>
</evidence>
<keyword evidence="1" id="KW-0540">Nuclease</keyword>
<dbReference type="EMBL" id="OU503046">
    <property type="protein sequence ID" value="CAI9770565.1"/>
    <property type="molecule type" value="Genomic_DNA"/>
</dbReference>
<evidence type="ECO:0000313" key="5">
    <source>
        <dbReference type="Proteomes" id="UP000834106"/>
    </source>
</evidence>
<dbReference type="SUPFAM" id="SSF53098">
    <property type="entry name" value="Ribonuclease H-like"/>
    <property type="match status" value="1"/>
</dbReference>
<dbReference type="GO" id="GO:0003676">
    <property type="term" value="F:nucleic acid binding"/>
    <property type="evidence" value="ECO:0007669"/>
    <property type="project" value="InterPro"/>
</dbReference>
<protein>
    <recommendedName>
        <fullName evidence="6">Werner Syndrome-like exonuclease</fullName>
    </recommendedName>
</protein>
<keyword evidence="5" id="KW-1185">Reference proteome</keyword>
<name>A0AAD1ZNM9_9LAMI</name>
<evidence type="ECO:0008006" key="6">
    <source>
        <dbReference type="Google" id="ProtNLM"/>
    </source>
</evidence>
<evidence type="ECO:0000256" key="1">
    <source>
        <dbReference type="ARBA" id="ARBA00022722"/>
    </source>
</evidence>
<dbReference type="AlphaFoldDB" id="A0AAD1ZNM9"/>
<dbReference type="InterPro" id="IPR051132">
    <property type="entry name" value="3-5_Exonuclease_domain"/>
</dbReference>